<keyword evidence="4" id="KW-0539">Nucleus</keyword>
<evidence type="ECO:0000256" key="1">
    <source>
        <dbReference type="ARBA" id="ARBA00004123"/>
    </source>
</evidence>
<dbReference type="InterPro" id="IPR007811">
    <property type="entry name" value="RPC4"/>
</dbReference>
<organism evidence="6 7">
    <name type="scientific">Zymoseptoria brevis</name>
    <dbReference type="NCBI Taxonomy" id="1047168"/>
    <lineage>
        <taxon>Eukaryota</taxon>
        <taxon>Fungi</taxon>
        <taxon>Dikarya</taxon>
        <taxon>Ascomycota</taxon>
        <taxon>Pezizomycotina</taxon>
        <taxon>Dothideomycetes</taxon>
        <taxon>Dothideomycetidae</taxon>
        <taxon>Mycosphaerellales</taxon>
        <taxon>Mycosphaerellaceae</taxon>
        <taxon>Zymoseptoria</taxon>
    </lineage>
</organism>
<comment type="caution">
    <text evidence="6">The sequence shown here is derived from an EMBL/GenBank/DDBJ whole genome shotgun (WGS) entry which is preliminary data.</text>
</comment>
<feature type="region of interest" description="Disordered" evidence="5">
    <location>
        <begin position="440"/>
        <end position="464"/>
    </location>
</feature>
<dbReference type="OrthoDB" id="5836119at2759"/>
<feature type="compositionally biased region" description="Polar residues" evidence="5">
    <location>
        <begin position="528"/>
        <end position="537"/>
    </location>
</feature>
<comment type="subcellular location">
    <subcellularLocation>
        <location evidence="1">Nucleus</location>
    </subcellularLocation>
</comment>
<evidence type="ECO:0000256" key="3">
    <source>
        <dbReference type="ARBA" id="ARBA00023163"/>
    </source>
</evidence>
<keyword evidence="3" id="KW-0804">Transcription</keyword>
<evidence type="ECO:0000313" key="6">
    <source>
        <dbReference type="EMBL" id="KJX95095.1"/>
    </source>
</evidence>
<dbReference type="GO" id="GO:0042797">
    <property type="term" value="P:tRNA transcription by RNA polymerase III"/>
    <property type="evidence" value="ECO:0007669"/>
    <property type="project" value="TreeGrafter"/>
</dbReference>
<feature type="region of interest" description="Disordered" evidence="5">
    <location>
        <begin position="592"/>
        <end position="618"/>
    </location>
</feature>
<dbReference type="EMBL" id="LAFY01004093">
    <property type="protein sequence ID" value="KJX95095.1"/>
    <property type="molecule type" value="Genomic_DNA"/>
</dbReference>
<dbReference type="GO" id="GO:0005666">
    <property type="term" value="C:RNA polymerase III complex"/>
    <property type="evidence" value="ECO:0007669"/>
    <property type="project" value="InterPro"/>
</dbReference>
<feature type="compositionally biased region" description="Gly residues" evidence="5">
    <location>
        <begin position="190"/>
        <end position="212"/>
    </location>
</feature>
<feature type="compositionally biased region" description="Low complexity" evidence="5">
    <location>
        <begin position="79"/>
        <end position="91"/>
    </location>
</feature>
<feature type="compositionally biased region" description="Low complexity" evidence="5">
    <location>
        <begin position="173"/>
        <end position="189"/>
    </location>
</feature>
<feature type="compositionally biased region" description="Basic and acidic residues" evidence="5">
    <location>
        <begin position="592"/>
        <end position="609"/>
    </location>
</feature>
<feature type="compositionally biased region" description="Basic and acidic residues" evidence="5">
    <location>
        <begin position="135"/>
        <end position="146"/>
    </location>
</feature>
<feature type="compositionally biased region" description="Polar residues" evidence="5">
    <location>
        <begin position="11"/>
        <end position="27"/>
    </location>
</feature>
<accession>A0A0F4GFZ3</accession>
<feature type="compositionally biased region" description="Basic and acidic residues" evidence="5">
    <location>
        <begin position="92"/>
        <end position="122"/>
    </location>
</feature>
<evidence type="ECO:0000256" key="2">
    <source>
        <dbReference type="ARBA" id="ARBA00022478"/>
    </source>
</evidence>
<feature type="region of interest" description="Disordered" evidence="5">
    <location>
        <begin position="507"/>
        <end position="547"/>
    </location>
</feature>
<gene>
    <name evidence="6" type="ORF">TI39_contig4134g00045</name>
</gene>
<dbReference type="PANTHER" id="PTHR13408:SF0">
    <property type="entry name" value="DNA-DIRECTED RNA POLYMERASE III SUBUNIT RPC4"/>
    <property type="match status" value="1"/>
</dbReference>
<evidence type="ECO:0000313" key="7">
    <source>
        <dbReference type="Proteomes" id="UP000033647"/>
    </source>
</evidence>
<name>A0A0F4GFZ3_9PEZI</name>
<reference evidence="6 7" key="1">
    <citation type="submission" date="2015-03" db="EMBL/GenBank/DDBJ databases">
        <title>RNA-seq based gene annotation and comparative genomics of four Zymoseptoria species reveal species-specific pathogenicity related genes and transposable element activity.</title>
        <authorList>
            <person name="Grandaubert J."/>
            <person name="Bhattacharyya A."/>
            <person name="Stukenbrock E.H."/>
        </authorList>
    </citation>
    <scope>NUCLEOTIDE SEQUENCE [LARGE SCALE GENOMIC DNA]</scope>
    <source>
        <strain evidence="6 7">Zb18110</strain>
    </source>
</reference>
<dbReference type="Pfam" id="PF05132">
    <property type="entry name" value="RNA_pol_Rpc4"/>
    <property type="match status" value="1"/>
</dbReference>
<proteinExistence type="predicted"/>
<sequence>MPPKAPGSKAPPTQSTEQASSGSAQSPPGNPVTPAATPTPSAASTPAPLSRQSSTSRPSSTRGKPVVNAPRAANRRSQAARLEAAQTAARAKAAEAEAVAEEKKRKDREARRFGYRGNDRSGRGGGRGGRGRGGHMGDSHRSRDEDVIASGPFSAGQVTADAKAAYARRFGSGASASGAFSGGVTSSSGGRSGGGGGGGSGGGGGGGSGGSGIKSEPGSGGTFTMSTRGLKTEDGGYISSDDEEVDTTLPKQDIDHMQVIDLTGDGAAPKRKDALAPVRLTRVPHQERTVGLSIEDSNAASNIVPPEMPTVEKKKGKQRARDVEITGSTAMPKRPTAYSSSDDENEQPYIKPEPTGDDGQARPTTPPAQDITTIPEALQDAPSSPETKRKAKERIKAIADSMGADDSDDSDVPLPEPPRFQTQAELDEWKRHYKDLRGIRNELGRQVPKTLPPPTDANGDTAMEGAALGDPTLVKARKQEETRSQHVYLFQFPPVLPSLIPVSVKPDPESAVAGATDQDPMDVDAPAQQRSTNTGLNVQPKLPSGHVGKLRIHKSGKATLDWGGTSLLLGMGADATFLQNVLIATVPETKPEVLKEEKDKDKAKAKEGEEPLEPAVGMGMGQVRGKFVVTPNWHEILR</sequence>
<dbReference type="Proteomes" id="UP000033647">
    <property type="component" value="Unassembled WGS sequence"/>
</dbReference>
<keyword evidence="2" id="KW-0240">DNA-directed RNA polymerase</keyword>
<dbReference type="GO" id="GO:0003677">
    <property type="term" value="F:DNA binding"/>
    <property type="evidence" value="ECO:0007669"/>
    <property type="project" value="InterPro"/>
</dbReference>
<protein>
    <submittedName>
        <fullName evidence="6">Uncharacterized protein</fullName>
    </submittedName>
</protein>
<keyword evidence="7" id="KW-1185">Reference proteome</keyword>
<feature type="region of interest" description="Disordered" evidence="5">
    <location>
        <begin position="1"/>
        <end position="161"/>
    </location>
</feature>
<dbReference type="AlphaFoldDB" id="A0A0F4GFZ3"/>
<feature type="region of interest" description="Disordered" evidence="5">
    <location>
        <begin position="173"/>
        <end position="252"/>
    </location>
</feature>
<evidence type="ECO:0000256" key="5">
    <source>
        <dbReference type="SAM" id="MobiDB-lite"/>
    </source>
</evidence>
<feature type="region of interest" description="Disordered" evidence="5">
    <location>
        <begin position="287"/>
        <end position="421"/>
    </location>
</feature>
<evidence type="ECO:0000256" key="4">
    <source>
        <dbReference type="ARBA" id="ARBA00023242"/>
    </source>
</evidence>
<dbReference type="PANTHER" id="PTHR13408">
    <property type="entry name" value="DNA-DIRECTED RNA POLYMERASE III"/>
    <property type="match status" value="1"/>
</dbReference>
<feature type="compositionally biased region" description="Low complexity" evidence="5">
    <location>
        <begin position="33"/>
        <end position="62"/>
    </location>
</feature>
<dbReference type="STRING" id="1047168.A0A0F4GFZ3"/>